<evidence type="ECO:0000256" key="1">
    <source>
        <dbReference type="ARBA" id="ARBA00022729"/>
    </source>
</evidence>
<dbReference type="InterPro" id="IPR032093">
    <property type="entry name" value="PhoD_N"/>
</dbReference>
<dbReference type="Gene3D" id="3.60.21.70">
    <property type="entry name" value="PhoD-like phosphatase"/>
    <property type="match status" value="1"/>
</dbReference>
<dbReference type="NCBIfam" id="TIGR01409">
    <property type="entry name" value="TAT_signal_seq"/>
    <property type="match status" value="1"/>
</dbReference>
<comment type="caution">
    <text evidence="4">The sequence shown here is derived from an EMBL/GenBank/DDBJ whole genome shotgun (WGS) entry which is preliminary data.</text>
</comment>
<proteinExistence type="predicted"/>
<dbReference type="InterPro" id="IPR006311">
    <property type="entry name" value="TAT_signal"/>
</dbReference>
<dbReference type="PANTHER" id="PTHR43606:SF7">
    <property type="entry name" value="PHOSPHATASE, PUTATIVE (AFU_ORTHOLOGUE AFUA_6G08710)-RELATED"/>
    <property type="match status" value="1"/>
</dbReference>
<organism evidence="4 5">
    <name type="scientific">Sinimarinibacterium flocculans</name>
    <dbReference type="NCBI Taxonomy" id="985250"/>
    <lineage>
        <taxon>Bacteria</taxon>
        <taxon>Pseudomonadati</taxon>
        <taxon>Pseudomonadota</taxon>
        <taxon>Gammaproteobacteria</taxon>
        <taxon>Nevskiales</taxon>
        <taxon>Nevskiaceae</taxon>
        <taxon>Sinimarinibacterium</taxon>
    </lineage>
</organism>
<feature type="domain" description="Phospholipase D N-terminal" evidence="3">
    <location>
        <begin position="59"/>
        <end position="147"/>
    </location>
</feature>
<dbReference type="Pfam" id="PF09423">
    <property type="entry name" value="PhoD"/>
    <property type="match status" value="1"/>
</dbReference>
<evidence type="ECO:0000313" key="5">
    <source>
        <dbReference type="Proteomes" id="UP000248330"/>
    </source>
</evidence>
<dbReference type="PROSITE" id="PS51318">
    <property type="entry name" value="TAT"/>
    <property type="match status" value="1"/>
</dbReference>
<evidence type="ECO:0000259" key="3">
    <source>
        <dbReference type="Pfam" id="PF16655"/>
    </source>
</evidence>
<dbReference type="Pfam" id="PF16655">
    <property type="entry name" value="PhoD_N"/>
    <property type="match status" value="1"/>
</dbReference>
<feature type="domain" description="PhoD-like phosphatase metallophosphatase" evidence="2">
    <location>
        <begin position="159"/>
        <end position="521"/>
    </location>
</feature>
<dbReference type="InterPro" id="IPR018946">
    <property type="entry name" value="PhoD-like_MPP"/>
</dbReference>
<keyword evidence="1" id="KW-0732">Signal</keyword>
<gene>
    <name evidence="4" type="ORF">C8D93_101628</name>
</gene>
<dbReference type="InterPro" id="IPR038607">
    <property type="entry name" value="PhoD-like_sf"/>
</dbReference>
<dbReference type="Proteomes" id="UP000248330">
    <property type="component" value="Unassembled WGS sequence"/>
</dbReference>
<dbReference type="InterPro" id="IPR029052">
    <property type="entry name" value="Metallo-depent_PP-like"/>
</dbReference>
<dbReference type="CDD" id="cd07389">
    <property type="entry name" value="MPP_PhoD"/>
    <property type="match status" value="1"/>
</dbReference>
<name>A0A318EL53_9GAMM</name>
<protein>
    <submittedName>
        <fullName evidence="4">Alkaline phosphatase D</fullName>
    </submittedName>
</protein>
<keyword evidence="5" id="KW-1185">Reference proteome</keyword>
<dbReference type="PANTHER" id="PTHR43606">
    <property type="entry name" value="PHOSPHATASE, PUTATIVE (AFU_ORTHOLOGUE AFUA_6G08710)-RELATED"/>
    <property type="match status" value="1"/>
</dbReference>
<dbReference type="EMBL" id="QICN01000001">
    <property type="protein sequence ID" value="PXV71574.1"/>
    <property type="molecule type" value="Genomic_DNA"/>
</dbReference>
<dbReference type="InterPro" id="IPR019546">
    <property type="entry name" value="TAT_signal_bac_arc"/>
</dbReference>
<evidence type="ECO:0000259" key="2">
    <source>
        <dbReference type="Pfam" id="PF09423"/>
    </source>
</evidence>
<dbReference type="RefSeq" id="WP_110263679.1">
    <property type="nucleotide sequence ID" value="NZ_CAKZQT010000007.1"/>
</dbReference>
<accession>A0A318EL53</accession>
<sequence length="568" mass="62023">MSAPRQRKPRTVTLSRRDFLRRATLGSAAVGSLGLLPGCGSSDEAGGRAPGGGTAEFRHGVASGDPLVDRVILWTRVSGIDGGSVEVDYEIWADAALSQPVGGGSTRTDADRDYTVKVDATGLQPGTTYYYRFKAGDVASPVGRTRTAPQGATARLRIGVASCSSLAHGLFNAYRRLAERADLDVVLHLGDYIYEYGSGEYGSFRPYEPASEILTLEDYRTRYGQYRLDADLQALHRQHPVVAIWDDHETADNSWRDGANNHTEGDEGLWQQRKAWAIQAYHEWLPIRTVDPARPERIYRDFRYGDLADIVMLDTRIIGRDLQAGLTDAASINDAERALLGTEQLGWLGERLGASTATWQVLGQQVMFGQLRIPSLPELSVLTGIAVEQLQALLQSLPVVSTGGLIINTDQWDGYRAERARVFDLLESLQVPNPVVLTGDIHTSWCMDLSRDPANPLVYSPIDGSGSLGVEFVCTSVTSPGLDALNDLTPLLRLLNPHIKYVDLARKGYLLLDITPERLTGEHWYVDAIDRADAGEAFGTAYAVEAGSRRLIAGEQTQPKPDAPPLAP</sequence>
<dbReference type="SUPFAM" id="SSF56300">
    <property type="entry name" value="Metallo-dependent phosphatases"/>
    <property type="match status" value="1"/>
</dbReference>
<dbReference type="Gene3D" id="2.60.40.380">
    <property type="entry name" value="Purple acid phosphatase-like, N-terminal"/>
    <property type="match status" value="1"/>
</dbReference>
<evidence type="ECO:0000313" key="4">
    <source>
        <dbReference type="EMBL" id="PXV71574.1"/>
    </source>
</evidence>
<dbReference type="InterPro" id="IPR052900">
    <property type="entry name" value="Phospholipid_Metab_Enz"/>
</dbReference>
<dbReference type="AlphaFoldDB" id="A0A318EL53"/>
<dbReference type="OrthoDB" id="327733at2"/>
<reference evidence="4 5" key="1">
    <citation type="submission" date="2018-04" db="EMBL/GenBank/DDBJ databases">
        <title>Genomic Encyclopedia of Type Strains, Phase IV (KMG-IV): sequencing the most valuable type-strain genomes for metagenomic binning, comparative biology and taxonomic classification.</title>
        <authorList>
            <person name="Goeker M."/>
        </authorList>
    </citation>
    <scope>NUCLEOTIDE SEQUENCE [LARGE SCALE GENOMIC DNA]</scope>
    <source>
        <strain evidence="4 5">DSM 104150</strain>
    </source>
</reference>